<keyword evidence="10" id="KW-0456">Lyase</keyword>
<sequence length="406" mass="45000">MAFDIRKIRDDFPILHQDVNGKPLVYLDNAATTQKPLQVIDAEAAVYKTINSNIHRGVHHLSNVCTEAFEEVRKKTADYINAESSDEVIFTRGTTESVNLLSSSFGETFLKEGDEIILTEMEHHSNIVPWQLLAQRRGVTVKVVPVTDAGELDMQGFSELLNEKTSLVAVTHISNVLGTINPVEEIIALSHTAGVPVMIDGAQAIHHVPVDVQKLDCDFYAFSGHKMYAPTGVGVLYGKRKWLQQMNPYQGGGEMIDKVSFSGTTFNDLPYKFEAGTPNYAGVIGLGAAIDYLRNMGLEDVWAYEHELFEYALKKMSAVPGIRFVGQARHHTSVISFLLGDAHPFDVGTLLDKLGFALRTGHHCAQPLMDRFRISGTVRASFAFYNTREEVDNLVEALKRVAMMLG</sequence>
<dbReference type="EC" id="2.8.1.7" evidence="8"/>
<dbReference type="PROSITE" id="PS00595">
    <property type="entry name" value="AA_TRANSFER_CLASS_5"/>
    <property type="match status" value="1"/>
</dbReference>
<keyword evidence="4 8" id="KW-0808">Transferase</keyword>
<evidence type="ECO:0000313" key="11">
    <source>
        <dbReference type="Proteomes" id="UP000252733"/>
    </source>
</evidence>
<evidence type="ECO:0000256" key="7">
    <source>
        <dbReference type="RuleBase" id="RU004504"/>
    </source>
</evidence>
<dbReference type="InterPro" id="IPR000192">
    <property type="entry name" value="Aminotrans_V_dom"/>
</dbReference>
<proteinExistence type="inferred from homology"/>
<comment type="catalytic activity">
    <reaction evidence="6 8">
        <text>(sulfur carrier)-H + L-cysteine = (sulfur carrier)-SH + L-alanine</text>
        <dbReference type="Rhea" id="RHEA:43892"/>
        <dbReference type="Rhea" id="RHEA-COMP:14737"/>
        <dbReference type="Rhea" id="RHEA-COMP:14739"/>
        <dbReference type="ChEBI" id="CHEBI:29917"/>
        <dbReference type="ChEBI" id="CHEBI:35235"/>
        <dbReference type="ChEBI" id="CHEBI:57972"/>
        <dbReference type="ChEBI" id="CHEBI:64428"/>
        <dbReference type="EC" id="2.8.1.7"/>
    </reaction>
</comment>
<dbReference type="GO" id="GO:0031071">
    <property type="term" value="F:cysteine desulfurase activity"/>
    <property type="evidence" value="ECO:0007669"/>
    <property type="project" value="UniProtKB-UniRule"/>
</dbReference>
<dbReference type="InterPro" id="IPR016454">
    <property type="entry name" value="Cysteine_dSase"/>
</dbReference>
<evidence type="ECO:0000313" key="10">
    <source>
        <dbReference type="EMBL" id="RCW37389.1"/>
    </source>
</evidence>
<dbReference type="PANTHER" id="PTHR43586">
    <property type="entry name" value="CYSTEINE DESULFURASE"/>
    <property type="match status" value="1"/>
</dbReference>
<name>A0A368V8E3_9BACT</name>
<dbReference type="PANTHER" id="PTHR43586:SF8">
    <property type="entry name" value="CYSTEINE DESULFURASE 1, CHLOROPLASTIC"/>
    <property type="match status" value="1"/>
</dbReference>
<dbReference type="SUPFAM" id="SSF53383">
    <property type="entry name" value="PLP-dependent transferases"/>
    <property type="match status" value="1"/>
</dbReference>
<dbReference type="InterPro" id="IPR015424">
    <property type="entry name" value="PyrdxlP-dep_Trfase"/>
</dbReference>
<reference evidence="10 11" key="1">
    <citation type="submission" date="2018-07" db="EMBL/GenBank/DDBJ databases">
        <title>Freshwater and sediment microbial communities from various areas in North America, analyzing microbe dynamics in response to fracking.</title>
        <authorList>
            <person name="Lamendella R."/>
        </authorList>
    </citation>
    <scope>NUCLEOTIDE SEQUENCE [LARGE SCALE GENOMIC DNA]</scope>
    <source>
        <strain evidence="10 11">160A</strain>
    </source>
</reference>
<dbReference type="InterPro" id="IPR010970">
    <property type="entry name" value="Cys_dSase_SufS"/>
</dbReference>
<evidence type="ECO:0000256" key="2">
    <source>
        <dbReference type="ARBA" id="ARBA00002824"/>
    </source>
</evidence>
<dbReference type="Gene3D" id="3.90.1150.10">
    <property type="entry name" value="Aspartate Aminotransferase, domain 1"/>
    <property type="match status" value="1"/>
</dbReference>
<evidence type="ECO:0000256" key="4">
    <source>
        <dbReference type="ARBA" id="ARBA00022679"/>
    </source>
</evidence>
<comment type="similarity">
    <text evidence="3 8">Belongs to the class-V pyridoxal-phosphate-dependent aminotransferase family. Csd subfamily.</text>
</comment>
<dbReference type="GO" id="GO:0016829">
    <property type="term" value="F:lyase activity"/>
    <property type="evidence" value="ECO:0007669"/>
    <property type="project" value="UniProtKB-KW"/>
</dbReference>
<evidence type="ECO:0000256" key="5">
    <source>
        <dbReference type="ARBA" id="ARBA00022898"/>
    </source>
</evidence>
<gene>
    <name evidence="10" type="ORF">DFO77_10682</name>
</gene>
<feature type="domain" description="Aminotransferase class V" evidence="9">
    <location>
        <begin position="25"/>
        <end position="394"/>
    </location>
</feature>
<dbReference type="InterPro" id="IPR020578">
    <property type="entry name" value="Aminotrans_V_PyrdxlP_BS"/>
</dbReference>
<keyword evidence="11" id="KW-1185">Reference proteome</keyword>
<dbReference type="GO" id="GO:0006534">
    <property type="term" value="P:cysteine metabolic process"/>
    <property type="evidence" value="ECO:0007669"/>
    <property type="project" value="UniProtKB-UniRule"/>
</dbReference>
<evidence type="ECO:0000256" key="6">
    <source>
        <dbReference type="ARBA" id="ARBA00050776"/>
    </source>
</evidence>
<dbReference type="InterPro" id="IPR015422">
    <property type="entry name" value="PyrdxlP-dep_Trfase_small"/>
</dbReference>
<dbReference type="RefSeq" id="WP_114436678.1">
    <property type="nucleotide sequence ID" value="NZ_QPIZ01000006.1"/>
</dbReference>
<dbReference type="NCBIfam" id="TIGR01979">
    <property type="entry name" value="sufS"/>
    <property type="match status" value="1"/>
</dbReference>
<dbReference type="GO" id="GO:0030170">
    <property type="term" value="F:pyridoxal phosphate binding"/>
    <property type="evidence" value="ECO:0007669"/>
    <property type="project" value="UniProtKB-UniRule"/>
</dbReference>
<evidence type="ECO:0000259" key="9">
    <source>
        <dbReference type="Pfam" id="PF00266"/>
    </source>
</evidence>
<comment type="caution">
    <text evidence="10">The sequence shown here is derived from an EMBL/GenBank/DDBJ whole genome shotgun (WGS) entry which is preliminary data.</text>
</comment>
<dbReference type="Pfam" id="PF00266">
    <property type="entry name" value="Aminotran_5"/>
    <property type="match status" value="1"/>
</dbReference>
<protein>
    <recommendedName>
        <fullName evidence="8">Cysteine desulfurase</fullName>
        <ecNumber evidence="8">2.8.1.7</ecNumber>
    </recommendedName>
</protein>
<evidence type="ECO:0000256" key="8">
    <source>
        <dbReference type="RuleBase" id="RU004506"/>
    </source>
</evidence>
<evidence type="ECO:0000256" key="1">
    <source>
        <dbReference type="ARBA" id="ARBA00001933"/>
    </source>
</evidence>
<dbReference type="PIRSF" id="PIRSF005572">
    <property type="entry name" value="NifS"/>
    <property type="match status" value="1"/>
</dbReference>
<organism evidence="10 11">
    <name type="scientific">Marinilabilia salmonicolor</name>
    <dbReference type="NCBI Taxonomy" id="989"/>
    <lineage>
        <taxon>Bacteria</taxon>
        <taxon>Pseudomonadati</taxon>
        <taxon>Bacteroidota</taxon>
        <taxon>Bacteroidia</taxon>
        <taxon>Marinilabiliales</taxon>
        <taxon>Marinilabiliaceae</taxon>
        <taxon>Marinilabilia</taxon>
    </lineage>
</organism>
<evidence type="ECO:0000256" key="3">
    <source>
        <dbReference type="ARBA" id="ARBA00010447"/>
    </source>
</evidence>
<dbReference type="Proteomes" id="UP000252733">
    <property type="component" value="Unassembled WGS sequence"/>
</dbReference>
<comment type="cofactor">
    <cofactor evidence="1 7">
        <name>pyridoxal 5'-phosphate</name>
        <dbReference type="ChEBI" id="CHEBI:597326"/>
    </cofactor>
</comment>
<keyword evidence="5 8" id="KW-0663">Pyridoxal phosphate</keyword>
<dbReference type="Gene3D" id="3.40.640.10">
    <property type="entry name" value="Type I PLP-dependent aspartate aminotransferase-like (Major domain)"/>
    <property type="match status" value="1"/>
</dbReference>
<dbReference type="InterPro" id="IPR015421">
    <property type="entry name" value="PyrdxlP-dep_Trfase_major"/>
</dbReference>
<accession>A0A368V8E3</accession>
<dbReference type="CDD" id="cd06453">
    <property type="entry name" value="SufS_like"/>
    <property type="match status" value="1"/>
</dbReference>
<dbReference type="AlphaFoldDB" id="A0A368V8E3"/>
<dbReference type="EMBL" id="QPIZ01000006">
    <property type="protein sequence ID" value="RCW37389.1"/>
    <property type="molecule type" value="Genomic_DNA"/>
</dbReference>
<comment type="function">
    <text evidence="2 8">Catalyzes the removal of elemental sulfur and selenium atoms from L-cysteine, L-cystine, L-selenocysteine, and L-selenocystine to produce L-alanine.</text>
</comment>